<dbReference type="SUPFAM" id="SSF51045">
    <property type="entry name" value="WW domain"/>
    <property type="match status" value="1"/>
</dbReference>
<dbReference type="InterPro" id="IPR001202">
    <property type="entry name" value="WW_dom"/>
</dbReference>
<dbReference type="Pfam" id="PF00397">
    <property type="entry name" value="WW"/>
    <property type="match status" value="1"/>
</dbReference>
<evidence type="ECO:0000313" key="4">
    <source>
        <dbReference type="Proteomes" id="UP000023152"/>
    </source>
</evidence>
<dbReference type="PROSITE" id="PS01159">
    <property type="entry name" value="WW_DOMAIN_1"/>
    <property type="match status" value="1"/>
</dbReference>
<proteinExistence type="predicted"/>
<dbReference type="EMBL" id="ASPP01005113">
    <property type="protein sequence ID" value="ETO31138.1"/>
    <property type="molecule type" value="Genomic_DNA"/>
</dbReference>
<keyword evidence="1" id="KW-1133">Transmembrane helix</keyword>
<dbReference type="CDD" id="cd00201">
    <property type="entry name" value="WW"/>
    <property type="match status" value="1"/>
</dbReference>
<keyword evidence="1" id="KW-0472">Membrane</keyword>
<feature type="transmembrane region" description="Helical" evidence="1">
    <location>
        <begin position="21"/>
        <end position="44"/>
    </location>
</feature>
<dbReference type="Gene3D" id="2.20.70.10">
    <property type="match status" value="1"/>
</dbReference>
<feature type="domain" description="WW" evidence="2">
    <location>
        <begin position="300"/>
        <end position="333"/>
    </location>
</feature>
<dbReference type="SMART" id="SM00456">
    <property type="entry name" value="WW"/>
    <property type="match status" value="1"/>
</dbReference>
<reference evidence="3 4" key="1">
    <citation type="journal article" date="2013" name="Curr. Biol.">
        <title>The Genome of the Foraminiferan Reticulomyxa filosa.</title>
        <authorList>
            <person name="Glockner G."/>
            <person name="Hulsmann N."/>
            <person name="Schleicher M."/>
            <person name="Noegel A.A."/>
            <person name="Eichinger L."/>
            <person name="Gallinger C."/>
            <person name="Pawlowski J."/>
            <person name="Sierra R."/>
            <person name="Euteneuer U."/>
            <person name="Pillet L."/>
            <person name="Moustafa A."/>
            <person name="Platzer M."/>
            <person name="Groth M."/>
            <person name="Szafranski K."/>
            <person name="Schliwa M."/>
        </authorList>
    </citation>
    <scope>NUCLEOTIDE SEQUENCE [LARGE SCALE GENOMIC DNA]</scope>
</reference>
<keyword evidence="4" id="KW-1185">Reference proteome</keyword>
<comment type="caution">
    <text evidence="3">The sequence shown here is derived from an EMBL/GenBank/DDBJ whole genome shotgun (WGS) entry which is preliminary data.</text>
</comment>
<dbReference type="AlphaFoldDB" id="X6NZ26"/>
<dbReference type="Proteomes" id="UP000023152">
    <property type="component" value="Unassembled WGS sequence"/>
</dbReference>
<sequence length="338" mass="38560">MYATKKKKKKVNNRYVYAYIIYIYIYIFLRGGGGEGTPFLIFFLNKKSNSKGNDDGREECKNGRIENGKTKNIQCVGGPCTIVLEWRLNRYETLYNCGDFVTIEDEEKERDHTWNAYAYASSIEPMTLEDKSGIGVPKGSCCKSTSIANAKRNWRRYTACNAEDLDGLELCQLCKLTDPYECTSSSSFYSSPSFTVLASTIAGNTSNTTSVQIVVINDEVGPDKTRVAAFFFFLALAVVTCTCTVLLAFTFWRDPDMDWATFKSYLKLSDEQLHRYERWPVVGKYFKVRRERQQGLVLLQQLPPGWREFQTDTGEAYYYNEQTGVTQWDRPALNASAS</sequence>
<evidence type="ECO:0000256" key="1">
    <source>
        <dbReference type="SAM" id="Phobius"/>
    </source>
</evidence>
<dbReference type="InterPro" id="IPR036020">
    <property type="entry name" value="WW_dom_sf"/>
</dbReference>
<accession>X6NZ26</accession>
<evidence type="ECO:0000259" key="2">
    <source>
        <dbReference type="PROSITE" id="PS50020"/>
    </source>
</evidence>
<dbReference type="PROSITE" id="PS50020">
    <property type="entry name" value="WW_DOMAIN_2"/>
    <property type="match status" value="1"/>
</dbReference>
<dbReference type="OrthoDB" id="410307at2759"/>
<protein>
    <recommendedName>
        <fullName evidence="2">WW domain-containing protein</fullName>
    </recommendedName>
</protein>
<organism evidence="3 4">
    <name type="scientific">Reticulomyxa filosa</name>
    <dbReference type="NCBI Taxonomy" id="46433"/>
    <lineage>
        <taxon>Eukaryota</taxon>
        <taxon>Sar</taxon>
        <taxon>Rhizaria</taxon>
        <taxon>Retaria</taxon>
        <taxon>Foraminifera</taxon>
        <taxon>Monothalamids</taxon>
        <taxon>Reticulomyxidae</taxon>
        <taxon>Reticulomyxa</taxon>
    </lineage>
</organism>
<keyword evidence="1" id="KW-0812">Transmembrane</keyword>
<feature type="transmembrane region" description="Helical" evidence="1">
    <location>
        <begin position="227"/>
        <end position="252"/>
    </location>
</feature>
<name>X6NZ26_RETFI</name>
<evidence type="ECO:0000313" key="3">
    <source>
        <dbReference type="EMBL" id="ETO31138.1"/>
    </source>
</evidence>
<gene>
    <name evidence="3" type="ORF">RFI_05979</name>
</gene>